<evidence type="ECO:0000256" key="21">
    <source>
        <dbReference type="ARBA" id="ARBA00076231"/>
    </source>
</evidence>
<dbReference type="SUPFAM" id="SSF51621">
    <property type="entry name" value="Phosphoenolpyruvate/pyruvate domain"/>
    <property type="match status" value="1"/>
</dbReference>
<evidence type="ECO:0000256" key="23">
    <source>
        <dbReference type="ARBA" id="ARBA00083020"/>
    </source>
</evidence>
<dbReference type="InParanoid" id="F2UF64"/>
<evidence type="ECO:0000256" key="24">
    <source>
        <dbReference type="PIRSR" id="PIRSR015582-1"/>
    </source>
</evidence>
<evidence type="ECO:0000259" key="26">
    <source>
        <dbReference type="Pfam" id="PF03328"/>
    </source>
</evidence>
<accession>F2UF64</accession>
<organism evidence="28">
    <name type="scientific">Salpingoeca rosetta (strain ATCC 50818 / BSB-021)</name>
    <dbReference type="NCBI Taxonomy" id="946362"/>
    <lineage>
        <taxon>Eukaryota</taxon>
        <taxon>Choanoflagellata</taxon>
        <taxon>Craspedida</taxon>
        <taxon>Salpingoecidae</taxon>
        <taxon>Salpingoeca</taxon>
    </lineage>
</organism>
<dbReference type="Pfam" id="PF03328">
    <property type="entry name" value="HpcH_HpaI"/>
    <property type="match status" value="1"/>
</dbReference>
<evidence type="ECO:0000256" key="11">
    <source>
        <dbReference type="ARBA" id="ARBA00023128"/>
    </source>
</evidence>
<dbReference type="EC" id="3.1.2.30" evidence="18"/>
<evidence type="ECO:0000256" key="7">
    <source>
        <dbReference type="ARBA" id="ARBA00022801"/>
    </source>
</evidence>
<dbReference type="EC" id="4.1.3.25" evidence="19"/>
<feature type="binding site" evidence="25">
    <location>
        <position position="214"/>
    </location>
    <ligand>
        <name>Mg(2+)</name>
        <dbReference type="ChEBI" id="CHEBI:18420"/>
    </ligand>
</feature>
<evidence type="ECO:0000256" key="18">
    <source>
        <dbReference type="ARBA" id="ARBA00066460"/>
    </source>
</evidence>
<sequence length="381" mass="41185">MLTRMMVRGAGARRSVLVTAAAQTWRRRYGSGVSDEVHPLSEGNGEPTPRRALLYLPGHDERKATKAAGLDVDCVCLDLEDAVALNRKEGARKSVVNLLSTLDFGESDVAVRINAVSSGLAKEDLKAILAADTLPNTIVLPKVDRPSELEWFFDTSDRLLRNQPRDTPAKIKLITQVESGIGLLNLQSVCEVDRVDLTASSFFQHEGVILGGDDYAASIGATRSRSNVELLYARQQVVATVKAFGLQAIDVVNIHFTELDALRAEAEEGAAWGFDGKQVIHPAQVPVVQRAFSPSEQQVEWAVAILDAFYDNQIKGKGAFSHDGQMIDMPTVLQCKNVFRLAVAAKMVPADRFDAAIREMELAGNSEGDGGSEGDGVGKGQ</sequence>
<evidence type="ECO:0000256" key="20">
    <source>
        <dbReference type="ARBA" id="ARBA00072098"/>
    </source>
</evidence>
<comment type="subcellular location">
    <subcellularLocation>
        <location evidence="2">Mitochondrion</location>
    </subcellularLocation>
</comment>
<feature type="binding site" evidence="25">
    <location>
        <position position="178"/>
    </location>
    <ligand>
        <name>Mg(2+)</name>
        <dbReference type="ChEBI" id="CHEBI:18420"/>
    </ligand>
</feature>
<keyword evidence="10" id="KW-0007">Acetylation</keyword>
<name>F2UF64_SALR5</name>
<evidence type="ECO:0000256" key="25">
    <source>
        <dbReference type="PIRSR" id="PIRSR015582-2"/>
    </source>
</evidence>
<dbReference type="STRING" id="946362.F2UF64"/>
<evidence type="ECO:0000256" key="4">
    <source>
        <dbReference type="ARBA" id="ARBA00012636"/>
    </source>
</evidence>
<dbReference type="FunCoup" id="F2UF64">
    <property type="interactions" value="146"/>
</dbReference>
<keyword evidence="12" id="KW-0456">Lyase</keyword>
<dbReference type="EC" id="2.3.3.9" evidence="4"/>
<evidence type="ECO:0000256" key="13">
    <source>
        <dbReference type="ARBA" id="ARBA00047918"/>
    </source>
</evidence>
<dbReference type="FunFam" id="3.20.20.60:FF:000014">
    <property type="entry name" value="Citrate lyase subunit beta-like protein"/>
    <property type="match status" value="1"/>
</dbReference>
<proteinExistence type="inferred from homology"/>
<evidence type="ECO:0000256" key="15">
    <source>
        <dbReference type="ARBA" id="ARBA00051672"/>
    </source>
</evidence>
<evidence type="ECO:0000313" key="28">
    <source>
        <dbReference type="Proteomes" id="UP000007799"/>
    </source>
</evidence>
<reference evidence="27" key="1">
    <citation type="submission" date="2009-08" db="EMBL/GenBank/DDBJ databases">
        <title>Annotation of Salpingoeca rosetta.</title>
        <authorList>
            <consortium name="The Broad Institute Genome Sequencing Platform"/>
            <person name="Russ C."/>
            <person name="Cuomo C."/>
            <person name="Burger G."/>
            <person name="Gray M.W."/>
            <person name="Holland P.W.H."/>
            <person name="King N."/>
            <person name="Lang F.B.F."/>
            <person name="Roger A.J."/>
            <person name="Ruiz-Trillo I."/>
            <person name="Young S.K."/>
            <person name="Zeng Q."/>
            <person name="Gargeya S."/>
            <person name="Alvarado L."/>
            <person name="Berlin A."/>
            <person name="Chapman S.B."/>
            <person name="Chen Z."/>
            <person name="Freedman E."/>
            <person name="Gellesch M."/>
            <person name="Goldberg J."/>
            <person name="Griggs A."/>
            <person name="Gujja S."/>
            <person name="Heilman E."/>
            <person name="Heiman D."/>
            <person name="Howarth C."/>
            <person name="Mehta T."/>
            <person name="Neiman D."/>
            <person name="Pearson M."/>
            <person name="Roberts A."/>
            <person name="Saif S."/>
            <person name="Shea T."/>
            <person name="Shenoy N."/>
            <person name="Sisk P."/>
            <person name="Stolte C."/>
            <person name="Sykes S."/>
            <person name="White J."/>
            <person name="Yandava C."/>
            <person name="Haas B."/>
            <person name="Nusbaum C."/>
            <person name="Birren B."/>
        </authorList>
    </citation>
    <scope>NUCLEOTIDE SEQUENCE [LARGE SCALE GENOMIC DNA]</scope>
    <source>
        <strain evidence="27">ATCC 50818</strain>
    </source>
</reference>
<evidence type="ECO:0000256" key="14">
    <source>
        <dbReference type="ARBA" id="ARBA00051623"/>
    </source>
</evidence>
<dbReference type="AlphaFoldDB" id="F2UF64"/>
<dbReference type="InterPro" id="IPR005000">
    <property type="entry name" value="Aldolase/citrate-lyase_domain"/>
</dbReference>
<dbReference type="OMA" id="AWLFCPA"/>
<dbReference type="OrthoDB" id="1773at2759"/>
<comment type="similarity">
    <text evidence="17">Belongs to the HpcH/HpaI aldolase family. Citrate lyase beta subunit-like subfamily.</text>
</comment>
<feature type="domain" description="HpcH/HpaI aldolase/citrate lyase" evidence="26">
    <location>
        <begin position="51"/>
        <end position="282"/>
    </location>
</feature>
<evidence type="ECO:0000313" key="27">
    <source>
        <dbReference type="EMBL" id="EGD75264.1"/>
    </source>
</evidence>
<dbReference type="GO" id="GO:0046872">
    <property type="term" value="F:metal ion binding"/>
    <property type="evidence" value="ECO:0007669"/>
    <property type="project" value="UniProtKB-KW"/>
</dbReference>
<dbReference type="GO" id="GO:0004474">
    <property type="term" value="F:malate synthase activity"/>
    <property type="evidence" value="ECO:0007669"/>
    <property type="project" value="UniProtKB-EC"/>
</dbReference>
<feature type="binding site" evidence="24">
    <location>
        <position position="178"/>
    </location>
    <ligand>
        <name>substrate</name>
    </ligand>
</feature>
<dbReference type="EMBL" id="GL832971">
    <property type="protein sequence ID" value="EGD75264.1"/>
    <property type="molecule type" value="Genomic_DNA"/>
</dbReference>
<comment type="cofactor">
    <cofactor evidence="1">
        <name>Mg(2+)</name>
        <dbReference type="ChEBI" id="CHEBI:18420"/>
    </cofactor>
</comment>
<keyword evidence="6 25" id="KW-0479">Metal-binding</keyword>
<evidence type="ECO:0000256" key="3">
    <source>
        <dbReference type="ARBA" id="ARBA00011233"/>
    </source>
</evidence>
<keyword evidence="9" id="KW-0809">Transit peptide</keyword>
<dbReference type="GeneID" id="16072876"/>
<dbReference type="PANTHER" id="PTHR11105">
    <property type="entry name" value="CITRATE LYASE SUBUNIT BETA-RELATED"/>
    <property type="match status" value="1"/>
</dbReference>
<keyword evidence="8 25" id="KW-0460">Magnesium</keyword>
<keyword evidence="5" id="KW-0808">Transferase</keyword>
<feature type="binding site" evidence="24">
    <location>
        <position position="112"/>
    </location>
    <ligand>
        <name>substrate</name>
    </ligand>
</feature>
<dbReference type="KEGG" id="sre:PTSG_06917"/>
<dbReference type="Gene3D" id="3.20.20.60">
    <property type="entry name" value="Phosphoenolpyruvate-binding domains"/>
    <property type="match status" value="1"/>
</dbReference>
<evidence type="ECO:0000256" key="10">
    <source>
        <dbReference type="ARBA" id="ARBA00022990"/>
    </source>
</evidence>
<evidence type="ECO:0000256" key="22">
    <source>
        <dbReference type="ARBA" id="ARBA00076788"/>
    </source>
</evidence>
<evidence type="ECO:0000256" key="17">
    <source>
        <dbReference type="ARBA" id="ARBA00061542"/>
    </source>
</evidence>
<keyword evidence="7" id="KW-0378">Hydrolase</keyword>
<dbReference type="GO" id="GO:0106064">
    <property type="term" value="P:regulation of cobalamin metabolic process"/>
    <property type="evidence" value="ECO:0007669"/>
    <property type="project" value="TreeGrafter"/>
</dbReference>
<dbReference type="RefSeq" id="XP_004992317.1">
    <property type="nucleotide sequence ID" value="XM_004992260.1"/>
</dbReference>
<dbReference type="PANTHER" id="PTHR11105:SF0">
    <property type="entry name" value="CITRAMALYL-COA LYASE, MITOCHONDRIAL"/>
    <property type="match status" value="1"/>
</dbReference>
<evidence type="ECO:0000256" key="6">
    <source>
        <dbReference type="ARBA" id="ARBA00022723"/>
    </source>
</evidence>
<dbReference type="GO" id="GO:0016787">
    <property type="term" value="F:hydrolase activity"/>
    <property type="evidence" value="ECO:0007669"/>
    <property type="project" value="UniProtKB-KW"/>
</dbReference>
<dbReference type="Proteomes" id="UP000007799">
    <property type="component" value="Unassembled WGS sequence"/>
</dbReference>
<evidence type="ECO:0000256" key="12">
    <source>
        <dbReference type="ARBA" id="ARBA00023239"/>
    </source>
</evidence>
<evidence type="ECO:0000256" key="1">
    <source>
        <dbReference type="ARBA" id="ARBA00001946"/>
    </source>
</evidence>
<dbReference type="PIRSF" id="PIRSF015582">
    <property type="entry name" value="Cit_lyase_B"/>
    <property type="match status" value="1"/>
</dbReference>
<keyword evidence="11" id="KW-0496">Mitochondrion</keyword>
<dbReference type="InterPro" id="IPR040442">
    <property type="entry name" value="Pyrv_kinase-like_dom_sf"/>
</dbReference>
<comment type="catalytic activity">
    <reaction evidence="15">
        <text>(3S)-citramalyl-CoA = pyruvate + acetyl-CoA</text>
        <dbReference type="Rhea" id="RHEA:22612"/>
        <dbReference type="ChEBI" id="CHEBI:15361"/>
        <dbReference type="ChEBI" id="CHEBI:57288"/>
        <dbReference type="ChEBI" id="CHEBI:58668"/>
        <dbReference type="EC" id="4.1.3.25"/>
    </reaction>
</comment>
<evidence type="ECO:0000256" key="8">
    <source>
        <dbReference type="ARBA" id="ARBA00022842"/>
    </source>
</evidence>
<dbReference type="GO" id="GO:0047777">
    <property type="term" value="F:(S)-citramalyl-CoA lyase activity"/>
    <property type="evidence" value="ECO:0007669"/>
    <property type="project" value="UniProtKB-EC"/>
</dbReference>
<evidence type="ECO:0000256" key="5">
    <source>
        <dbReference type="ARBA" id="ARBA00022679"/>
    </source>
</evidence>
<protein>
    <recommendedName>
        <fullName evidence="20">Citramalyl-CoA lyase, mitochondrial</fullName>
        <ecNumber evidence="4">2.3.3.9</ecNumber>
        <ecNumber evidence="18">3.1.2.30</ecNumber>
        <ecNumber evidence="19">4.1.3.25</ecNumber>
    </recommendedName>
    <alternativeName>
        <fullName evidence="22">(3S)-malyl-CoA thioesterase</fullName>
    </alternativeName>
    <alternativeName>
        <fullName evidence="23">Beta-methylmalate synthase</fullName>
    </alternativeName>
    <alternativeName>
        <fullName evidence="21">Malate synthase</fullName>
    </alternativeName>
</protein>
<evidence type="ECO:0000256" key="19">
    <source>
        <dbReference type="ARBA" id="ARBA00066840"/>
    </source>
</evidence>
<comment type="function">
    <text evidence="16">Mitochondrial citramalyl-CoA lyase indirectly involved in the vitamin B12 metabolism. Converts citramalyl-CoA into acetyl-CoA and pyruvate in the C5-dicarboxylate catabolism pathway. The C5-dicarboxylate catabolism pathway is required to detoxify itaconate, a vitamin B12-poisoning metabolite. Also acts as a malate synthase in vitro, converting glyoxylate and acetyl-CoA to malate. Also displays malyl-CoA thioesterase activity. Also acts as a beta-methylmalate synthase in vitro, by mediating conversion of glyoxylate and propionyl-CoA to beta-methylmalate. Also has very weak citramalate synthase activity in vitro.</text>
</comment>
<evidence type="ECO:0000256" key="2">
    <source>
        <dbReference type="ARBA" id="ARBA00004173"/>
    </source>
</evidence>
<evidence type="ECO:0000256" key="9">
    <source>
        <dbReference type="ARBA" id="ARBA00022946"/>
    </source>
</evidence>
<comment type="catalytic activity">
    <reaction evidence="13">
        <text>glyoxylate + acetyl-CoA + H2O = (S)-malate + CoA + H(+)</text>
        <dbReference type="Rhea" id="RHEA:18181"/>
        <dbReference type="ChEBI" id="CHEBI:15377"/>
        <dbReference type="ChEBI" id="CHEBI:15378"/>
        <dbReference type="ChEBI" id="CHEBI:15589"/>
        <dbReference type="ChEBI" id="CHEBI:36655"/>
        <dbReference type="ChEBI" id="CHEBI:57287"/>
        <dbReference type="ChEBI" id="CHEBI:57288"/>
        <dbReference type="EC" id="2.3.3.9"/>
    </reaction>
</comment>
<dbReference type="InterPro" id="IPR011206">
    <property type="entry name" value="Citrate_lyase_beta/mcl1/mcl2"/>
</dbReference>
<gene>
    <name evidence="27" type="ORF">PTSG_06917</name>
</gene>
<comment type="subunit">
    <text evidence="3">Homotrimer.</text>
</comment>
<dbReference type="InterPro" id="IPR015813">
    <property type="entry name" value="Pyrv/PenolPyrv_kinase-like_dom"/>
</dbReference>
<dbReference type="InterPro" id="IPR040186">
    <property type="entry name" value="Citramalyl-CoA_lyase"/>
</dbReference>
<evidence type="ECO:0000256" key="16">
    <source>
        <dbReference type="ARBA" id="ARBA00055540"/>
    </source>
</evidence>
<dbReference type="GO" id="GO:0005739">
    <property type="term" value="C:mitochondrion"/>
    <property type="evidence" value="ECO:0007669"/>
    <property type="project" value="UniProtKB-SubCell"/>
</dbReference>
<dbReference type="eggNOG" id="ENOG502QQPK">
    <property type="taxonomic scope" value="Eukaryota"/>
</dbReference>
<comment type="catalytic activity">
    <reaction evidence="14">
        <text>propanoyl-CoA + glyoxylate + H2O = 3-methylmalate + CoA + H(+)</text>
        <dbReference type="Rhea" id="RHEA:47628"/>
        <dbReference type="ChEBI" id="CHEBI:15377"/>
        <dbReference type="ChEBI" id="CHEBI:15378"/>
        <dbReference type="ChEBI" id="CHEBI:36655"/>
        <dbReference type="ChEBI" id="CHEBI:57287"/>
        <dbReference type="ChEBI" id="CHEBI:57392"/>
        <dbReference type="ChEBI" id="CHEBI:87810"/>
    </reaction>
</comment>
<keyword evidence="28" id="KW-1185">Reference proteome</keyword>